<evidence type="ECO:0000313" key="5">
    <source>
        <dbReference type="EMBL" id="KRN84523.1"/>
    </source>
</evidence>
<evidence type="ECO:0000313" key="6">
    <source>
        <dbReference type="Proteomes" id="UP000051491"/>
    </source>
</evidence>
<dbReference type="GO" id="GO:0005524">
    <property type="term" value="F:ATP binding"/>
    <property type="evidence" value="ECO:0007669"/>
    <property type="project" value="UniProtKB-KW"/>
</dbReference>
<dbReference type="RefSeq" id="WP_010498112.1">
    <property type="nucleotide sequence ID" value="NZ_JBHUGU010000002.1"/>
</dbReference>
<proteinExistence type="inferred from homology"/>
<dbReference type="GO" id="GO:0005886">
    <property type="term" value="C:plasma membrane"/>
    <property type="evidence" value="ECO:0007669"/>
    <property type="project" value="TreeGrafter"/>
</dbReference>
<evidence type="ECO:0000256" key="1">
    <source>
        <dbReference type="ARBA" id="ARBA00006611"/>
    </source>
</evidence>
<gene>
    <name evidence="5" type="ORF">IV43_GL001134</name>
</gene>
<dbReference type="Gene3D" id="3.40.50.300">
    <property type="entry name" value="P-loop containing nucleotide triphosphate hydrolases"/>
    <property type="match status" value="1"/>
</dbReference>
<keyword evidence="2" id="KW-0547">Nucleotide-binding</keyword>
<dbReference type="PANTHER" id="PTHR30258">
    <property type="entry name" value="TYPE II SECRETION SYSTEM PROTEIN GSPE-RELATED"/>
    <property type="match status" value="1"/>
</dbReference>
<protein>
    <submittedName>
        <fullName evidence="5">ComG operon protein 1</fullName>
    </submittedName>
</protein>
<evidence type="ECO:0000259" key="4">
    <source>
        <dbReference type="Pfam" id="PF00437"/>
    </source>
</evidence>
<sequence length="326" mass="37556">MNEEIVELFEEAIRRHVSDIYILPKVKGYEISFSTAAKFEFYKKISANQAIHLINFFKFKADMSLSERRRPQLGAWTYEQKGHKIFCRFSSVGTFLDQESLVIRFIYPNDFRNENYFQQQQFSQILTACKRRGLILFSGPMGSGKTTAMYTFARKLQAQLVMTIEDPVEIYEPNFLQLQVNNKAQMTYERLLTAALRLHPDVFVIGEIRNEQTAAIAIKAALSGHLVLSTVHAQNVYGVFLRLINLGVSKYDLEQTVQLVSYQRLIETTAGSAKVLFDLLTLNQTSWDEIRQNKRGVMTDEWKKNLTKCVQKGEITVAAKEKYLFG</sequence>
<dbReference type="EMBL" id="JQBK01000029">
    <property type="protein sequence ID" value="KRN84523.1"/>
    <property type="molecule type" value="Genomic_DNA"/>
</dbReference>
<accession>A0A0R2K555</accession>
<keyword evidence="3" id="KW-0067">ATP-binding</keyword>
<comment type="similarity">
    <text evidence="1">Belongs to the GSP E family.</text>
</comment>
<dbReference type="InterPro" id="IPR047667">
    <property type="entry name" value="ATPase_ComGA"/>
</dbReference>
<organism evidence="5 6">
    <name type="scientific">Ligilactobacillus acidipiscis</name>
    <dbReference type="NCBI Taxonomy" id="89059"/>
    <lineage>
        <taxon>Bacteria</taxon>
        <taxon>Bacillati</taxon>
        <taxon>Bacillota</taxon>
        <taxon>Bacilli</taxon>
        <taxon>Lactobacillales</taxon>
        <taxon>Lactobacillaceae</taxon>
        <taxon>Ligilactobacillus</taxon>
    </lineage>
</organism>
<evidence type="ECO:0000256" key="2">
    <source>
        <dbReference type="ARBA" id="ARBA00022741"/>
    </source>
</evidence>
<dbReference type="NCBIfam" id="NF041000">
    <property type="entry name" value="ATPase_ComGA"/>
    <property type="match status" value="1"/>
</dbReference>
<dbReference type="PATRIC" id="fig|89059.3.peg.1224"/>
<dbReference type="InterPro" id="IPR027417">
    <property type="entry name" value="P-loop_NTPase"/>
</dbReference>
<dbReference type="Pfam" id="PF00437">
    <property type="entry name" value="T2SSE"/>
    <property type="match status" value="1"/>
</dbReference>
<name>A0A0R2K555_9LACO</name>
<evidence type="ECO:0000256" key="3">
    <source>
        <dbReference type="ARBA" id="ARBA00022840"/>
    </source>
</evidence>
<dbReference type="AlphaFoldDB" id="A0A0R2K555"/>
<comment type="caution">
    <text evidence="5">The sequence shown here is derived from an EMBL/GenBank/DDBJ whole genome shotgun (WGS) entry which is preliminary data.</text>
</comment>
<dbReference type="Gene3D" id="3.30.450.90">
    <property type="match status" value="1"/>
</dbReference>
<dbReference type="InterPro" id="IPR001482">
    <property type="entry name" value="T2SS/T4SS_dom"/>
</dbReference>
<dbReference type="GO" id="GO:0016887">
    <property type="term" value="F:ATP hydrolysis activity"/>
    <property type="evidence" value="ECO:0007669"/>
    <property type="project" value="TreeGrafter"/>
</dbReference>
<feature type="domain" description="Bacterial type II secretion system protein E" evidence="4">
    <location>
        <begin position="5"/>
        <end position="289"/>
    </location>
</feature>
<dbReference type="STRING" id="89059.LAC1533_0903"/>
<dbReference type="Proteomes" id="UP000051491">
    <property type="component" value="Unassembled WGS sequence"/>
</dbReference>
<dbReference type="OrthoDB" id="9808272at2"/>
<dbReference type="PANTHER" id="PTHR30258:SF2">
    <property type="entry name" value="COMG OPERON PROTEIN 1"/>
    <property type="match status" value="1"/>
</dbReference>
<dbReference type="CDD" id="cd01129">
    <property type="entry name" value="PulE-GspE-like"/>
    <property type="match status" value="1"/>
</dbReference>
<dbReference type="SUPFAM" id="SSF52540">
    <property type="entry name" value="P-loop containing nucleoside triphosphate hydrolases"/>
    <property type="match status" value="1"/>
</dbReference>
<reference evidence="5 6" key="1">
    <citation type="journal article" date="2015" name="Genome Announc.">
        <title>Expanding the biotechnology potential of lactobacilli through comparative genomics of 213 strains and associated genera.</title>
        <authorList>
            <person name="Sun Z."/>
            <person name="Harris H.M."/>
            <person name="McCann A."/>
            <person name="Guo C."/>
            <person name="Argimon S."/>
            <person name="Zhang W."/>
            <person name="Yang X."/>
            <person name="Jeffery I.B."/>
            <person name="Cooney J.C."/>
            <person name="Kagawa T.F."/>
            <person name="Liu W."/>
            <person name="Song Y."/>
            <person name="Salvetti E."/>
            <person name="Wrobel A."/>
            <person name="Rasinkangas P."/>
            <person name="Parkhill J."/>
            <person name="Rea M.C."/>
            <person name="O'Sullivan O."/>
            <person name="Ritari J."/>
            <person name="Douillard F.P."/>
            <person name="Paul Ross R."/>
            <person name="Yang R."/>
            <person name="Briner A.E."/>
            <person name="Felis G.E."/>
            <person name="de Vos W.M."/>
            <person name="Barrangou R."/>
            <person name="Klaenhammer T.R."/>
            <person name="Caufield P.W."/>
            <person name="Cui Y."/>
            <person name="Zhang H."/>
            <person name="O'Toole P.W."/>
        </authorList>
    </citation>
    <scope>NUCLEOTIDE SEQUENCE [LARGE SCALE GENOMIC DNA]</scope>
    <source>
        <strain evidence="5 6">DSM 15353</strain>
    </source>
</reference>